<sequence>MGPRGPGAGAGSGGGGGGGFGRRQRPRRPHRPPACRGPAPAATDAAAAAAAVAAAAAAVAARRLHALQPRRHPRGAAPGPIPGAPARAAAGPRAAFRGRAAWPRDAGRRKAAFRHRGPTWPPPPPFARPGAPRFSAALREPGRQGAPVLQPARSQPSASTLWERPIRAQRGGRAAGLASLPPPAAPRRRRPRVKLQRAAPSPPRARVRGRTGSPRRVLSDPPRREPHNPQRNRNHTPAPLPGHAWEGETGDRVGDPRRRGPRAGGGSRRALAAGRVLCARIRGGRAGLQAEWRLPPTPNGGFLMCTREINDPSKPPLGSVWQKQLRTDRKPVSRTDPAGSD</sequence>
<feature type="compositionally biased region" description="Basic residues" evidence="1">
    <location>
        <begin position="62"/>
        <end position="74"/>
    </location>
</feature>
<dbReference type="RefSeq" id="XP_027446497.1">
    <property type="nucleotide sequence ID" value="XM_027590696.1"/>
</dbReference>
<feature type="compositionally biased region" description="Low complexity" evidence="1">
    <location>
        <begin position="168"/>
        <end position="179"/>
    </location>
</feature>
<feature type="region of interest" description="Disordered" evidence="1">
    <location>
        <begin position="60"/>
        <end position="273"/>
    </location>
</feature>
<feature type="compositionally biased region" description="Basic and acidic residues" evidence="1">
    <location>
        <begin position="245"/>
        <end position="258"/>
    </location>
</feature>
<protein>
    <submittedName>
        <fullName evidence="3">Translation initiation factor IF-2-like</fullName>
    </submittedName>
</protein>
<feature type="compositionally biased region" description="Gly residues" evidence="1">
    <location>
        <begin position="1"/>
        <end position="21"/>
    </location>
</feature>
<evidence type="ECO:0000256" key="1">
    <source>
        <dbReference type="SAM" id="MobiDB-lite"/>
    </source>
</evidence>
<feature type="compositionally biased region" description="Low complexity" evidence="1">
    <location>
        <begin position="128"/>
        <end position="137"/>
    </location>
</feature>
<feature type="region of interest" description="Disordered" evidence="1">
    <location>
        <begin position="308"/>
        <end position="341"/>
    </location>
</feature>
<dbReference type="Proteomes" id="UP000515165">
    <property type="component" value="Chromosome 15"/>
</dbReference>
<accession>A0A6J2CV07</accession>
<feature type="compositionally biased region" description="Low complexity" evidence="1">
    <location>
        <begin position="84"/>
        <end position="104"/>
    </location>
</feature>
<evidence type="ECO:0000313" key="3">
    <source>
        <dbReference type="RefSeq" id="XP_027446497.1"/>
    </source>
</evidence>
<dbReference type="GeneID" id="113920473"/>
<name>A0A6J2CV07_ZALCA</name>
<organism evidence="2 3">
    <name type="scientific">Zalophus californianus</name>
    <name type="common">California sealion</name>
    <dbReference type="NCBI Taxonomy" id="9704"/>
    <lineage>
        <taxon>Eukaryota</taxon>
        <taxon>Metazoa</taxon>
        <taxon>Chordata</taxon>
        <taxon>Craniata</taxon>
        <taxon>Vertebrata</taxon>
        <taxon>Euteleostomi</taxon>
        <taxon>Mammalia</taxon>
        <taxon>Eutheria</taxon>
        <taxon>Laurasiatheria</taxon>
        <taxon>Carnivora</taxon>
        <taxon>Caniformia</taxon>
        <taxon>Pinnipedia</taxon>
        <taxon>Otariidae</taxon>
        <taxon>Zalophus</taxon>
    </lineage>
</organism>
<dbReference type="KEGG" id="zca:113920473"/>
<keyword evidence="2" id="KW-1185">Reference proteome</keyword>
<feature type="compositionally biased region" description="Low complexity" evidence="1">
    <location>
        <begin position="34"/>
        <end position="44"/>
    </location>
</feature>
<feature type="compositionally biased region" description="Basic residues" evidence="1">
    <location>
        <begin position="22"/>
        <end position="33"/>
    </location>
</feature>
<evidence type="ECO:0000313" key="2">
    <source>
        <dbReference type="Proteomes" id="UP000515165"/>
    </source>
</evidence>
<feature type="compositionally biased region" description="Basic and acidic residues" evidence="1">
    <location>
        <begin position="217"/>
        <end position="228"/>
    </location>
</feature>
<gene>
    <name evidence="3" type="primary">LOC113920473</name>
</gene>
<proteinExistence type="predicted"/>
<reference evidence="3" key="1">
    <citation type="submission" date="2025-08" db="UniProtKB">
        <authorList>
            <consortium name="RefSeq"/>
        </authorList>
    </citation>
    <scope>IDENTIFICATION</scope>
    <source>
        <tissue evidence="3">Blood</tissue>
    </source>
</reference>
<feature type="compositionally biased region" description="Basic residues" evidence="1">
    <location>
        <begin position="107"/>
        <end position="117"/>
    </location>
</feature>
<feature type="region of interest" description="Disordered" evidence="1">
    <location>
        <begin position="1"/>
        <end position="44"/>
    </location>
</feature>
<dbReference type="AlphaFoldDB" id="A0A6J2CV07"/>
<feature type="compositionally biased region" description="Basic residues" evidence="1">
    <location>
        <begin position="186"/>
        <end position="195"/>
    </location>
</feature>